<keyword evidence="4" id="KW-1185">Reference proteome</keyword>
<dbReference type="Pfam" id="PF02517">
    <property type="entry name" value="Rce1-like"/>
    <property type="match status" value="1"/>
</dbReference>
<feature type="transmembrane region" description="Helical" evidence="1">
    <location>
        <begin position="21"/>
        <end position="50"/>
    </location>
</feature>
<name>A0A1M6EIC5_9CLOT</name>
<dbReference type="PANTHER" id="PTHR39430:SF1">
    <property type="entry name" value="PROTEASE"/>
    <property type="match status" value="1"/>
</dbReference>
<evidence type="ECO:0000259" key="2">
    <source>
        <dbReference type="Pfam" id="PF02517"/>
    </source>
</evidence>
<accession>A0A1M6EIC5</accession>
<dbReference type="EMBL" id="FQZB01000005">
    <property type="protein sequence ID" value="SHI85201.1"/>
    <property type="molecule type" value="Genomic_DNA"/>
</dbReference>
<dbReference type="PANTHER" id="PTHR39430">
    <property type="entry name" value="MEMBRANE-ASSOCIATED PROTEASE-RELATED"/>
    <property type="match status" value="1"/>
</dbReference>
<feature type="transmembrane region" description="Helical" evidence="1">
    <location>
        <begin position="281"/>
        <end position="300"/>
    </location>
</feature>
<keyword evidence="1" id="KW-0812">Transmembrane</keyword>
<dbReference type="GO" id="GO:0004175">
    <property type="term" value="F:endopeptidase activity"/>
    <property type="evidence" value="ECO:0007669"/>
    <property type="project" value="UniProtKB-ARBA"/>
</dbReference>
<evidence type="ECO:0000313" key="4">
    <source>
        <dbReference type="Proteomes" id="UP000184310"/>
    </source>
</evidence>
<feature type="domain" description="CAAX prenyl protease 2/Lysostaphin resistance protein A-like" evidence="2">
    <location>
        <begin position="150"/>
        <end position="241"/>
    </location>
</feature>
<reference evidence="3 4" key="1">
    <citation type="submission" date="2016-11" db="EMBL/GenBank/DDBJ databases">
        <authorList>
            <person name="Jaros S."/>
            <person name="Januszkiewicz K."/>
            <person name="Wedrychowicz H."/>
        </authorList>
    </citation>
    <scope>NUCLEOTIDE SEQUENCE [LARGE SCALE GENOMIC DNA]</scope>
    <source>
        <strain evidence="3 4">DSM 21758</strain>
    </source>
</reference>
<dbReference type="AlphaFoldDB" id="A0A1M6EIC5"/>
<dbReference type="STRING" id="1121302.SAMN02745163_00860"/>
<dbReference type="Proteomes" id="UP000184310">
    <property type="component" value="Unassembled WGS sequence"/>
</dbReference>
<feature type="transmembrane region" description="Helical" evidence="1">
    <location>
        <begin position="246"/>
        <end position="266"/>
    </location>
</feature>
<feature type="transmembrane region" description="Helical" evidence="1">
    <location>
        <begin position="112"/>
        <end position="132"/>
    </location>
</feature>
<dbReference type="InterPro" id="IPR003675">
    <property type="entry name" value="Rce1/LyrA-like_dom"/>
</dbReference>
<keyword evidence="1" id="KW-1133">Transmembrane helix</keyword>
<feature type="transmembrane region" description="Helical" evidence="1">
    <location>
        <begin position="206"/>
        <end position="225"/>
    </location>
</feature>
<proteinExistence type="predicted"/>
<gene>
    <name evidence="3" type="ORF">SAMN02745163_00860</name>
</gene>
<protein>
    <recommendedName>
        <fullName evidence="2">CAAX prenyl protease 2/Lysostaphin resistance protein A-like domain-containing protein</fullName>
    </recommendedName>
</protein>
<organism evidence="3 4">
    <name type="scientific">Clostridium cavendishii DSM 21758</name>
    <dbReference type="NCBI Taxonomy" id="1121302"/>
    <lineage>
        <taxon>Bacteria</taxon>
        <taxon>Bacillati</taxon>
        <taxon>Bacillota</taxon>
        <taxon>Clostridia</taxon>
        <taxon>Eubacteriales</taxon>
        <taxon>Clostridiaceae</taxon>
        <taxon>Clostridium</taxon>
    </lineage>
</organism>
<keyword evidence="1" id="KW-0472">Membrane</keyword>
<feature type="transmembrane region" description="Helical" evidence="1">
    <location>
        <begin position="70"/>
        <end position="92"/>
    </location>
</feature>
<sequence length="307" mass="33881">MNLNTIGKSFRMVEDVFSGKRITNLILTILSPILFLLASGIPATLINILIGFTIFNINPFLKSNAENTNFNLISMIINTGFVILAVFLWVKFYEKRNLKTLGFYKKNAFNKYLIGFFFGFLMLALSALIIVITCDVEITPGTLTFSRMFPFLLVILAWLIQGASEEILLRGFMLPILSKRFGIWTGILGNSIIFAALHLLNPGIAPLAILNLILFGIFASLYTIYSGSLWGACALHSAWNFTQGNIFGFLVSGTHASGDIVMFINYKSNNLINGGTFGPEGGLTVSLLLILASILLIKLIKKNESNK</sequence>
<evidence type="ECO:0000313" key="3">
    <source>
        <dbReference type="EMBL" id="SHI85201.1"/>
    </source>
</evidence>
<feature type="transmembrane region" description="Helical" evidence="1">
    <location>
        <begin position="181"/>
        <end position="200"/>
    </location>
</feature>
<dbReference type="GO" id="GO:0080120">
    <property type="term" value="P:CAAX-box protein maturation"/>
    <property type="evidence" value="ECO:0007669"/>
    <property type="project" value="UniProtKB-ARBA"/>
</dbReference>
<dbReference type="RefSeq" id="WP_072985445.1">
    <property type="nucleotide sequence ID" value="NZ_FQZB01000005.1"/>
</dbReference>
<evidence type="ECO:0000256" key="1">
    <source>
        <dbReference type="SAM" id="Phobius"/>
    </source>
</evidence>
<feature type="transmembrane region" description="Helical" evidence="1">
    <location>
        <begin position="138"/>
        <end position="160"/>
    </location>
</feature>
<dbReference type="OrthoDB" id="324900at2"/>